<accession>A0AAV1JV65</accession>
<keyword evidence="12 16" id="KW-0408">Iron</keyword>
<evidence type="ECO:0000313" key="19">
    <source>
        <dbReference type="Proteomes" id="UP001497472"/>
    </source>
</evidence>
<evidence type="ECO:0000256" key="5">
    <source>
        <dbReference type="ARBA" id="ARBA00010617"/>
    </source>
</evidence>
<organism evidence="18 19">
    <name type="scientific">Leptosia nina</name>
    <dbReference type="NCBI Taxonomy" id="320188"/>
    <lineage>
        <taxon>Eukaryota</taxon>
        <taxon>Metazoa</taxon>
        <taxon>Ecdysozoa</taxon>
        <taxon>Arthropoda</taxon>
        <taxon>Hexapoda</taxon>
        <taxon>Insecta</taxon>
        <taxon>Pterygota</taxon>
        <taxon>Neoptera</taxon>
        <taxon>Endopterygota</taxon>
        <taxon>Lepidoptera</taxon>
        <taxon>Glossata</taxon>
        <taxon>Ditrysia</taxon>
        <taxon>Papilionoidea</taxon>
        <taxon>Pieridae</taxon>
        <taxon>Pierinae</taxon>
        <taxon>Leptosia</taxon>
    </lineage>
</organism>
<feature type="binding site" description="axial binding residue" evidence="16">
    <location>
        <position position="453"/>
    </location>
    <ligand>
        <name>heme</name>
        <dbReference type="ChEBI" id="CHEBI:30413"/>
    </ligand>
    <ligandPart>
        <name>Fe</name>
        <dbReference type="ChEBI" id="CHEBI:18248"/>
    </ligandPart>
</feature>
<dbReference type="InterPro" id="IPR027885">
    <property type="entry name" value="UPF0728"/>
</dbReference>
<dbReference type="PANTHER" id="PTHR24292">
    <property type="entry name" value="CYTOCHROME P450"/>
    <property type="match status" value="1"/>
</dbReference>
<dbReference type="InterPro" id="IPR036396">
    <property type="entry name" value="Cyt_P450_sf"/>
</dbReference>
<evidence type="ECO:0000256" key="15">
    <source>
        <dbReference type="ARBA" id="ARBA00047827"/>
    </source>
</evidence>
<dbReference type="PRINTS" id="PR00463">
    <property type="entry name" value="EP450I"/>
</dbReference>
<keyword evidence="14" id="KW-0472">Membrane</keyword>
<keyword evidence="8 16" id="KW-0479">Metal-binding</keyword>
<dbReference type="SUPFAM" id="SSF48264">
    <property type="entry name" value="Cytochrome P450"/>
    <property type="match status" value="1"/>
</dbReference>
<dbReference type="InterPro" id="IPR002401">
    <property type="entry name" value="Cyt_P450_E_grp-I"/>
</dbReference>
<evidence type="ECO:0000256" key="1">
    <source>
        <dbReference type="ARBA" id="ARBA00001971"/>
    </source>
</evidence>
<dbReference type="EC" id="1.14.14.1" evidence="6"/>
<dbReference type="GO" id="GO:0005789">
    <property type="term" value="C:endoplasmic reticulum membrane"/>
    <property type="evidence" value="ECO:0007669"/>
    <property type="project" value="UniProtKB-SubCell"/>
</dbReference>
<evidence type="ECO:0000256" key="12">
    <source>
        <dbReference type="ARBA" id="ARBA00023004"/>
    </source>
</evidence>
<sequence>MIILFLSLGILTLAYLYSTRNYSYWSKKKIRHDPPVPLFGNHFRNIFGKKSFTELSTELYFKYPEEKVVGYYRAMMPGLVIRDLDIVRNVLSVDFSCFYPRAMGRNVELEPLLGNLFHADGDRWKLLRQRLTPAFTTAKLKAMFPLIIKCAERLQSAGESITMNGGEVDVREMMARFTTDFIGACGFGIEMNTIDDEKSAFRELGRKMFDFPLRQAFMFGVWEVFPELKKIIRVRSTEVQDALTGIVESIFEQRNYKPCGRNDFIDLLLELTERGKIECESIEKTRPDGAPEKVEFELRTIDLIAQVFVFFAAGFETSSSATSFTLHQLAFNPDIQVEIQNEIDQVLAKHDNKLCYDAISELSLLDMAFKESMRLFPSLGFLQRQCAKRCTIPQLGVTIDPGVKIIIPIQAIQTDEKYFDKPHEFRPKRFAGEEGKNINKYAYLPFGEGPRACIGARLGNMQSLAGLAAVLRKFTVEPSAKTPTKLPVNPWSNTVQDHLQTLGFRVDLVPVDFINYCMLEMCGHEIFRCNIKNLAFNTYSERDQVCRRAINAVVESSGKFLRARSHRWFWALIEDSIFRRSEYAPKDFWPFALDDNLEIVK</sequence>
<dbReference type="GO" id="GO:0005506">
    <property type="term" value="F:iron ion binding"/>
    <property type="evidence" value="ECO:0007669"/>
    <property type="project" value="InterPro"/>
</dbReference>
<evidence type="ECO:0000256" key="9">
    <source>
        <dbReference type="ARBA" id="ARBA00022824"/>
    </source>
</evidence>
<comment type="catalytic activity">
    <reaction evidence="15">
        <text>an organic molecule + reduced [NADPH--hemoprotein reductase] + O2 = an alcohol + oxidized [NADPH--hemoprotein reductase] + H2O + H(+)</text>
        <dbReference type="Rhea" id="RHEA:17149"/>
        <dbReference type="Rhea" id="RHEA-COMP:11964"/>
        <dbReference type="Rhea" id="RHEA-COMP:11965"/>
        <dbReference type="ChEBI" id="CHEBI:15377"/>
        <dbReference type="ChEBI" id="CHEBI:15378"/>
        <dbReference type="ChEBI" id="CHEBI:15379"/>
        <dbReference type="ChEBI" id="CHEBI:30879"/>
        <dbReference type="ChEBI" id="CHEBI:57618"/>
        <dbReference type="ChEBI" id="CHEBI:58210"/>
        <dbReference type="ChEBI" id="CHEBI:142491"/>
        <dbReference type="EC" id="1.14.14.1"/>
    </reaction>
</comment>
<dbReference type="Pfam" id="PF00067">
    <property type="entry name" value="p450"/>
    <property type="match status" value="1"/>
</dbReference>
<keyword evidence="19" id="KW-1185">Reference proteome</keyword>
<keyword evidence="7 16" id="KW-0349">Heme</keyword>
<comment type="subcellular location">
    <subcellularLocation>
        <location evidence="3">Endoplasmic reticulum membrane</location>
        <topology evidence="3">Peripheral membrane protein</topology>
    </subcellularLocation>
    <subcellularLocation>
        <location evidence="2">Microsome membrane</location>
        <topology evidence="2">Peripheral membrane protein</topology>
    </subcellularLocation>
</comment>
<evidence type="ECO:0000256" key="4">
    <source>
        <dbReference type="ARBA" id="ARBA00009973"/>
    </source>
</evidence>
<evidence type="ECO:0000256" key="2">
    <source>
        <dbReference type="ARBA" id="ARBA00004174"/>
    </source>
</evidence>
<dbReference type="CDD" id="cd11056">
    <property type="entry name" value="CYP6-like"/>
    <property type="match status" value="1"/>
</dbReference>
<dbReference type="GO" id="GO:0016712">
    <property type="term" value="F:oxidoreductase activity, acting on paired donors, with incorporation or reduction of molecular oxygen, reduced flavin or flavoprotein as one donor, and incorporation of one atom of oxygen"/>
    <property type="evidence" value="ECO:0007669"/>
    <property type="project" value="UniProtKB-EC"/>
</dbReference>
<keyword evidence="11 17" id="KW-0560">Oxidoreductase</keyword>
<keyword evidence="13 17" id="KW-0503">Monooxygenase</keyword>
<evidence type="ECO:0000256" key="10">
    <source>
        <dbReference type="ARBA" id="ARBA00022848"/>
    </source>
</evidence>
<keyword evidence="9" id="KW-0256">Endoplasmic reticulum</keyword>
<proteinExistence type="inferred from homology"/>
<comment type="caution">
    <text evidence="18">The sequence shown here is derived from an EMBL/GenBank/DDBJ whole genome shotgun (WGS) entry which is preliminary data.</text>
</comment>
<dbReference type="Pfam" id="PF15092">
    <property type="entry name" value="UPF0728"/>
    <property type="match status" value="1"/>
</dbReference>
<evidence type="ECO:0000256" key="14">
    <source>
        <dbReference type="ARBA" id="ARBA00023136"/>
    </source>
</evidence>
<protein>
    <recommendedName>
        <fullName evidence="6">unspecific monooxygenase</fullName>
        <ecNumber evidence="6">1.14.14.1</ecNumber>
    </recommendedName>
</protein>
<dbReference type="PANTHER" id="PTHR24292:SF54">
    <property type="entry name" value="CYP9F3-RELATED"/>
    <property type="match status" value="1"/>
</dbReference>
<evidence type="ECO:0000256" key="16">
    <source>
        <dbReference type="PIRSR" id="PIRSR602401-1"/>
    </source>
</evidence>
<dbReference type="EMBL" id="CAVLEF010000225">
    <property type="protein sequence ID" value="CAK1553419.1"/>
    <property type="molecule type" value="Genomic_DNA"/>
</dbReference>
<dbReference type="InterPro" id="IPR001128">
    <property type="entry name" value="Cyt_P450"/>
</dbReference>
<evidence type="ECO:0000256" key="6">
    <source>
        <dbReference type="ARBA" id="ARBA00012109"/>
    </source>
</evidence>
<dbReference type="FunFam" id="1.10.630.10:FF:000042">
    <property type="entry name" value="Cytochrome P450"/>
    <property type="match status" value="1"/>
</dbReference>
<evidence type="ECO:0000256" key="13">
    <source>
        <dbReference type="ARBA" id="ARBA00023033"/>
    </source>
</evidence>
<evidence type="ECO:0000256" key="17">
    <source>
        <dbReference type="RuleBase" id="RU000461"/>
    </source>
</evidence>
<evidence type="ECO:0000256" key="8">
    <source>
        <dbReference type="ARBA" id="ARBA00022723"/>
    </source>
</evidence>
<gene>
    <name evidence="18" type="ORF">LNINA_LOCUS12423</name>
</gene>
<evidence type="ECO:0000256" key="11">
    <source>
        <dbReference type="ARBA" id="ARBA00023002"/>
    </source>
</evidence>
<evidence type="ECO:0000256" key="3">
    <source>
        <dbReference type="ARBA" id="ARBA00004406"/>
    </source>
</evidence>
<keyword evidence="10" id="KW-0492">Microsome</keyword>
<dbReference type="PROSITE" id="PS00086">
    <property type="entry name" value="CYTOCHROME_P450"/>
    <property type="match status" value="1"/>
</dbReference>
<name>A0AAV1JV65_9NEOP</name>
<evidence type="ECO:0000256" key="7">
    <source>
        <dbReference type="ARBA" id="ARBA00022617"/>
    </source>
</evidence>
<dbReference type="Gene3D" id="1.10.630.10">
    <property type="entry name" value="Cytochrome P450"/>
    <property type="match status" value="1"/>
</dbReference>
<dbReference type="InterPro" id="IPR017972">
    <property type="entry name" value="Cyt_P450_CS"/>
</dbReference>
<reference evidence="18 19" key="1">
    <citation type="submission" date="2023-11" db="EMBL/GenBank/DDBJ databases">
        <authorList>
            <person name="Okamura Y."/>
        </authorList>
    </citation>
    <scope>NUCLEOTIDE SEQUENCE [LARGE SCALE GENOMIC DNA]</scope>
</reference>
<dbReference type="AlphaFoldDB" id="A0AAV1JV65"/>
<dbReference type="GO" id="GO:0020037">
    <property type="term" value="F:heme binding"/>
    <property type="evidence" value="ECO:0007669"/>
    <property type="project" value="InterPro"/>
</dbReference>
<dbReference type="PRINTS" id="PR00385">
    <property type="entry name" value="P450"/>
</dbReference>
<dbReference type="InterPro" id="IPR050476">
    <property type="entry name" value="Insect_CytP450_Detox"/>
</dbReference>
<comment type="similarity">
    <text evidence="5 17">Belongs to the cytochrome P450 family.</text>
</comment>
<dbReference type="Proteomes" id="UP001497472">
    <property type="component" value="Unassembled WGS sequence"/>
</dbReference>
<comment type="similarity">
    <text evidence="4">Belongs to the UPF0728 family.</text>
</comment>
<comment type="cofactor">
    <cofactor evidence="1 16">
        <name>heme</name>
        <dbReference type="ChEBI" id="CHEBI:30413"/>
    </cofactor>
</comment>
<evidence type="ECO:0000313" key="18">
    <source>
        <dbReference type="EMBL" id="CAK1553419.1"/>
    </source>
</evidence>